<dbReference type="PANTHER" id="PTHR24353:SF127">
    <property type="entry name" value="PROTEIN PHOSPHATASE 2C AND CYCLIC NUCLEOTIDE-BINDING_KINASE DOMAIN-CONTAINING PROTEIN"/>
    <property type="match status" value="1"/>
</dbReference>
<dbReference type="PANTHER" id="PTHR24353">
    <property type="entry name" value="CYCLIC NUCLEOTIDE-DEPENDENT PROTEIN KINASE"/>
    <property type="match status" value="1"/>
</dbReference>
<dbReference type="Gene3D" id="3.30.200.20">
    <property type="entry name" value="Phosphorylase Kinase, domain 1"/>
    <property type="match status" value="1"/>
</dbReference>
<dbReference type="GO" id="GO:0005524">
    <property type="term" value="F:ATP binding"/>
    <property type="evidence" value="ECO:0007669"/>
    <property type="project" value="UniProtKB-KW"/>
</dbReference>
<organism evidence="6 7">
    <name type="scientific">Haematococcus lacustris</name>
    <name type="common">Green alga</name>
    <name type="synonym">Haematococcus pluvialis</name>
    <dbReference type="NCBI Taxonomy" id="44745"/>
    <lineage>
        <taxon>Eukaryota</taxon>
        <taxon>Viridiplantae</taxon>
        <taxon>Chlorophyta</taxon>
        <taxon>core chlorophytes</taxon>
        <taxon>Chlorophyceae</taxon>
        <taxon>CS clade</taxon>
        <taxon>Chlamydomonadales</taxon>
        <taxon>Haematococcaceae</taxon>
        <taxon>Haematococcus</taxon>
    </lineage>
</organism>
<dbReference type="AlphaFoldDB" id="A0A6A0AB36"/>
<evidence type="ECO:0000313" key="7">
    <source>
        <dbReference type="Proteomes" id="UP000485058"/>
    </source>
</evidence>
<comment type="caution">
    <text evidence="6">The sequence shown here is derived from an EMBL/GenBank/DDBJ whole genome shotgun (WGS) entry which is preliminary data.</text>
</comment>
<evidence type="ECO:0000313" key="6">
    <source>
        <dbReference type="EMBL" id="GFH29553.1"/>
    </source>
</evidence>
<dbReference type="InterPro" id="IPR011009">
    <property type="entry name" value="Kinase-like_dom_sf"/>
</dbReference>
<evidence type="ECO:0000256" key="3">
    <source>
        <dbReference type="ARBA" id="ARBA00022741"/>
    </source>
</evidence>
<evidence type="ECO:0008006" key="8">
    <source>
        <dbReference type="Google" id="ProtNLM"/>
    </source>
</evidence>
<feature type="non-terminal residue" evidence="6">
    <location>
        <position position="139"/>
    </location>
</feature>
<sequence length="139" mass="15120">MLMEHTTTGDIFTVRVTSVADVEALGKQGLVMRARDITRSLEASFFVPGVLDSFKDDRVLAEVLTTVGMCSLDSLLAAGPLDDTSACFVAANVLLALEHLHWSRVIFSVIVTEGGQVQLVDFRFARRDDGRAYTLCGNP</sequence>
<dbReference type="GO" id="GO:0005952">
    <property type="term" value="C:cAMP-dependent protein kinase complex"/>
    <property type="evidence" value="ECO:0007669"/>
    <property type="project" value="TreeGrafter"/>
</dbReference>
<evidence type="ECO:0000256" key="1">
    <source>
        <dbReference type="ARBA" id="ARBA00022527"/>
    </source>
</evidence>
<keyword evidence="4" id="KW-0418">Kinase</keyword>
<dbReference type="SUPFAM" id="SSF56112">
    <property type="entry name" value="Protein kinase-like (PK-like)"/>
    <property type="match status" value="1"/>
</dbReference>
<dbReference type="GO" id="GO:0004691">
    <property type="term" value="F:cAMP-dependent protein kinase activity"/>
    <property type="evidence" value="ECO:0007669"/>
    <property type="project" value="TreeGrafter"/>
</dbReference>
<gene>
    <name evidence="6" type="ORF">HaLaN_28236</name>
</gene>
<protein>
    <recommendedName>
        <fullName evidence="8">Protein kinase domain-containing protein</fullName>
    </recommendedName>
</protein>
<dbReference type="Proteomes" id="UP000485058">
    <property type="component" value="Unassembled WGS sequence"/>
</dbReference>
<dbReference type="Gene3D" id="1.10.510.10">
    <property type="entry name" value="Transferase(Phosphotransferase) domain 1"/>
    <property type="match status" value="1"/>
</dbReference>
<evidence type="ECO:0000256" key="2">
    <source>
        <dbReference type="ARBA" id="ARBA00022679"/>
    </source>
</evidence>
<keyword evidence="3" id="KW-0547">Nucleotide-binding</keyword>
<reference evidence="6 7" key="1">
    <citation type="submission" date="2020-02" db="EMBL/GenBank/DDBJ databases">
        <title>Draft genome sequence of Haematococcus lacustris strain NIES-144.</title>
        <authorList>
            <person name="Morimoto D."/>
            <person name="Nakagawa S."/>
            <person name="Yoshida T."/>
            <person name="Sawayama S."/>
        </authorList>
    </citation>
    <scope>NUCLEOTIDE SEQUENCE [LARGE SCALE GENOMIC DNA]</scope>
    <source>
        <strain evidence="6 7">NIES-144</strain>
    </source>
</reference>
<proteinExistence type="predicted"/>
<evidence type="ECO:0000256" key="4">
    <source>
        <dbReference type="ARBA" id="ARBA00022777"/>
    </source>
</evidence>
<feature type="non-terminal residue" evidence="6">
    <location>
        <position position="1"/>
    </location>
</feature>
<keyword evidence="1" id="KW-0723">Serine/threonine-protein kinase</keyword>
<name>A0A6A0AB36_HAELA</name>
<dbReference type="EMBL" id="BLLF01004410">
    <property type="protein sequence ID" value="GFH29553.1"/>
    <property type="molecule type" value="Genomic_DNA"/>
</dbReference>
<accession>A0A6A0AB36</accession>
<keyword evidence="2" id="KW-0808">Transferase</keyword>
<keyword evidence="5" id="KW-0067">ATP-binding</keyword>
<keyword evidence="7" id="KW-1185">Reference proteome</keyword>
<evidence type="ECO:0000256" key="5">
    <source>
        <dbReference type="ARBA" id="ARBA00022840"/>
    </source>
</evidence>